<evidence type="ECO:0000313" key="5">
    <source>
        <dbReference type="Proteomes" id="UP000325529"/>
    </source>
</evidence>
<dbReference type="PANTHER" id="PTHR11487">
    <property type="entry name" value="THIOESTERASE"/>
    <property type="match status" value="1"/>
</dbReference>
<dbReference type="AlphaFoldDB" id="A0A5J6G2P8"/>
<proteinExistence type="inferred from homology"/>
<dbReference type="Proteomes" id="UP000325529">
    <property type="component" value="Chromosome"/>
</dbReference>
<evidence type="ECO:0000256" key="2">
    <source>
        <dbReference type="ARBA" id="ARBA00022801"/>
    </source>
</evidence>
<gene>
    <name evidence="4" type="ORF">CP970_01780</name>
</gene>
<dbReference type="InterPro" id="IPR012223">
    <property type="entry name" value="TEII"/>
</dbReference>
<feature type="domain" description="Thioesterase TesA-like" evidence="3">
    <location>
        <begin position="26"/>
        <end position="241"/>
    </location>
</feature>
<evidence type="ECO:0000313" key="4">
    <source>
        <dbReference type="EMBL" id="QEU89839.1"/>
    </source>
</evidence>
<name>A0A5J6G2P8_STRKN</name>
<accession>A0A5J6G2P8</accession>
<dbReference type="EMBL" id="CP023699">
    <property type="protein sequence ID" value="QEU89839.1"/>
    <property type="molecule type" value="Genomic_DNA"/>
</dbReference>
<evidence type="ECO:0000256" key="1">
    <source>
        <dbReference type="ARBA" id="ARBA00007169"/>
    </source>
</evidence>
<dbReference type="KEGG" id="ska:CP970_01780"/>
<keyword evidence="5" id="KW-1185">Reference proteome</keyword>
<protein>
    <submittedName>
        <fullName evidence="4">Thioesterase</fullName>
    </submittedName>
</protein>
<reference evidence="4 5" key="1">
    <citation type="submission" date="2017-09" db="EMBL/GenBank/DDBJ databases">
        <authorList>
            <person name="Lee N."/>
            <person name="Cho B.-K."/>
        </authorList>
    </citation>
    <scope>NUCLEOTIDE SEQUENCE [LARGE SCALE GENOMIC DNA]</scope>
    <source>
        <strain evidence="4 5">ATCC 12853</strain>
    </source>
</reference>
<dbReference type="Pfam" id="PF00975">
    <property type="entry name" value="Thioesterase"/>
    <property type="match status" value="1"/>
</dbReference>
<dbReference type="PANTHER" id="PTHR11487:SF0">
    <property type="entry name" value="S-ACYL FATTY ACID SYNTHASE THIOESTERASE, MEDIUM CHAIN"/>
    <property type="match status" value="1"/>
</dbReference>
<dbReference type="InterPro" id="IPR020802">
    <property type="entry name" value="TesA-like"/>
</dbReference>
<dbReference type="OrthoDB" id="8480037at2"/>
<dbReference type="InterPro" id="IPR029058">
    <property type="entry name" value="AB_hydrolase_fold"/>
</dbReference>
<dbReference type="SMART" id="SM00824">
    <property type="entry name" value="PKS_TE"/>
    <property type="match status" value="1"/>
</dbReference>
<evidence type="ECO:0000259" key="3">
    <source>
        <dbReference type="SMART" id="SM00824"/>
    </source>
</evidence>
<dbReference type="GO" id="GO:0008610">
    <property type="term" value="P:lipid biosynthetic process"/>
    <property type="evidence" value="ECO:0007669"/>
    <property type="project" value="TreeGrafter"/>
</dbReference>
<dbReference type="SUPFAM" id="SSF53474">
    <property type="entry name" value="alpha/beta-Hydrolases"/>
    <property type="match status" value="1"/>
</dbReference>
<organism evidence="4 5">
    <name type="scientific">Streptomyces kanamyceticus</name>
    <dbReference type="NCBI Taxonomy" id="1967"/>
    <lineage>
        <taxon>Bacteria</taxon>
        <taxon>Bacillati</taxon>
        <taxon>Actinomycetota</taxon>
        <taxon>Actinomycetes</taxon>
        <taxon>Kitasatosporales</taxon>
        <taxon>Streptomycetaceae</taxon>
        <taxon>Streptomyces</taxon>
    </lineage>
</organism>
<keyword evidence="2" id="KW-0378">Hydrolase</keyword>
<dbReference type="Gene3D" id="3.40.50.1820">
    <property type="entry name" value="alpha/beta hydrolase"/>
    <property type="match status" value="1"/>
</dbReference>
<dbReference type="GO" id="GO:0016787">
    <property type="term" value="F:hydrolase activity"/>
    <property type="evidence" value="ECO:0007669"/>
    <property type="project" value="UniProtKB-KW"/>
</dbReference>
<sequence length="243" mass="25685">MTAAPPGPAHRWLRPLNPPTAGIRLVCFPHAGGSASVYRRWLPHLPDGYELWAVQYPGREDRVSEPAPPDLGSLSRHVAFALQWAADRPYALVGHSMGAVVAYETCHRLARLGLPAPRYLVVSGSPSPGQAAAACHAEAGKPPQWLDAQESAGAESVELATQALESDLALLAAYDPSDRPRLALPLTVLRGADDPGLPPAAADAWHSVTTAPARTVPLRGDHFTCFTDPGDTVRAAVAAVEGR</sequence>
<comment type="similarity">
    <text evidence="1">Belongs to the thioesterase family.</text>
</comment>
<dbReference type="InterPro" id="IPR001031">
    <property type="entry name" value="Thioesterase"/>
</dbReference>
<dbReference type="RefSeq" id="WP_079043423.1">
    <property type="nucleotide sequence ID" value="NZ_CP023699.1"/>
</dbReference>